<evidence type="ECO:0000313" key="1">
    <source>
        <dbReference type="EMBL" id="UEL47453.1"/>
    </source>
</evidence>
<name>A0AAX2ZDP5_9FIRM</name>
<organism evidence="1 2">
    <name type="scientific">Terrisporobacter hibernicus</name>
    <dbReference type="NCBI Taxonomy" id="2813371"/>
    <lineage>
        <taxon>Bacteria</taxon>
        <taxon>Bacillati</taxon>
        <taxon>Bacillota</taxon>
        <taxon>Clostridia</taxon>
        <taxon>Peptostreptococcales</taxon>
        <taxon>Peptostreptococcaceae</taxon>
        <taxon>Terrisporobacter</taxon>
    </lineage>
</organism>
<protein>
    <submittedName>
        <fullName evidence="1">DUF1450 domain-containing protein</fullName>
    </submittedName>
</protein>
<keyword evidence="2" id="KW-1185">Reference proteome</keyword>
<dbReference type="AlphaFoldDB" id="A0AAX2ZDP5"/>
<evidence type="ECO:0000313" key="2">
    <source>
        <dbReference type="Proteomes" id="UP001198983"/>
    </source>
</evidence>
<proteinExistence type="predicted"/>
<gene>
    <name evidence="1" type="ORF">JW646_17805</name>
</gene>
<dbReference type="KEGG" id="tem:JW646_17805"/>
<accession>A0AAX2ZDP5</accession>
<dbReference type="EMBL" id="CP081135">
    <property type="protein sequence ID" value="UEL47453.1"/>
    <property type="molecule type" value="Genomic_DNA"/>
</dbReference>
<dbReference type="Proteomes" id="UP001198983">
    <property type="component" value="Chromosome"/>
</dbReference>
<reference evidence="1 2" key="1">
    <citation type="journal article" date="2023" name="Int. J. Syst. Evol. Microbiol.">
        <title>Terrisporobacter hibernicus sp. nov., isolated from bovine faeces in Northern Ireland.</title>
        <authorList>
            <person name="Mitchell M."/>
            <person name="Nguyen S.V."/>
            <person name="Connor M."/>
            <person name="Fairley D.J."/>
            <person name="Donoghue O."/>
            <person name="Marshall H."/>
            <person name="Koolman L."/>
            <person name="McMullan G."/>
            <person name="Schaffer K.E."/>
            <person name="McGrath J.W."/>
            <person name="Fanning S."/>
        </authorList>
    </citation>
    <scope>NUCLEOTIDE SEQUENCE [LARGE SCALE GENOMIC DNA]</scope>
    <source>
        <strain evidence="1 2">MCA3</strain>
    </source>
</reference>
<sequence length="78" mass="9093">MLYNIYNVRRIKVSKLVRVCPFCSNIDVDKLKKIIGEENVKIGCVSACRKEKSYFFGKINGVYVMAKTEEDFFNQCKE</sequence>